<dbReference type="GO" id="GO:0016798">
    <property type="term" value="F:hydrolase activity, acting on glycosyl bonds"/>
    <property type="evidence" value="ECO:0007669"/>
    <property type="project" value="UniProtKB-KW"/>
</dbReference>
<dbReference type="SUPFAM" id="SSF51445">
    <property type="entry name" value="(Trans)glycosidases"/>
    <property type="match status" value="1"/>
</dbReference>
<dbReference type="RefSeq" id="WP_110360862.1">
    <property type="nucleotide sequence ID" value="NZ_QFLI01000004.1"/>
</dbReference>
<name>A0A2V3ZYA2_9BACT</name>
<dbReference type="AlphaFoldDB" id="A0A2V3ZYA2"/>
<sequence length="620" mass="71701">MSTVKRSFFLILFFSILSLTSFAAKSKIERLEPGFWWVGMENPNLQLLIYGHGIGDYKVSLNYPGVDVKAVRNVENNNYLFVDLLIDKSAKAGMFEIKLTNSKGKELVYLYELKERRKDSANRSGFNSSDVIYLLMPDRFANGNSENDSVDVLVEKVDRANFDGRHGGDIEGIINQLDYLQDLGITALWSTPLLEDNEERGSYHTYAISDYYNIDARYGGNEAYLELSKECKKRGIKLIKDMVFNHCASAHWWMNDLPQEDWVHQHDNYMNSNHRKSTLLDPHASSVDKIQFSDGWFDKSMPDLNQQNELLMTYLIQNSIWWVEYADLDGIRMDTHPYNDPQGMSKWGKALLTEYPHLNIVGETWYKNAADIAYWQKDALNSDTYNSYLPCVMDFQLFFAMEKAFLEPQEWENGLVRLYKSLAADYLYKDLNNILIFSENHDTQRIMSTLEGDLDKFKLMNTFLMTTRGIPQIYAGIEILMEGKKSDGDGKMRIDFPGGWEGDERNAFAAEGRTAKENEAFNFLRKLLQWRKVNPVIHLGKLTHYIPENDVYVYFRSNKEKTVMVVINNGSKDQELSLNRFSESIKEFTKAYDILSEQNIQFSDGKLEVKGNSSMILELK</sequence>
<keyword evidence="1" id="KW-0378">Hydrolase</keyword>
<feature type="domain" description="Glycosyl hydrolase family 13 catalytic" evidence="3">
    <location>
        <begin position="134"/>
        <end position="531"/>
    </location>
</feature>
<dbReference type="InterPro" id="IPR015171">
    <property type="entry name" value="Cyc-maltodext_N"/>
</dbReference>
<evidence type="ECO:0000313" key="4">
    <source>
        <dbReference type="EMBL" id="PXY01231.1"/>
    </source>
</evidence>
<dbReference type="InterPro" id="IPR013780">
    <property type="entry name" value="Glyco_hydro_b"/>
</dbReference>
<evidence type="ECO:0000259" key="3">
    <source>
        <dbReference type="SMART" id="SM00642"/>
    </source>
</evidence>
<dbReference type="InterPro" id="IPR019492">
    <property type="entry name" value="Cyclo-malto-dextrinase_C"/>
</dbReference>
<proteinExistence type="predicted"/>
<evidence type="ECO:0000256" key="2">
    <source>
        <dbReference type="ARBA" id="ARBA00023295"/>
    </source>
</evidence>
<keyword evidence="2" id="KW-0326">Glycosidase</keyword>
<dbReference type="InterPro" id="IPR014756">
    <property type="entry name" value="Ig_E-set"/>
</dbReference>
<dbReference type="EMBL" id="QFLI01000004">
    <property type="protein sequence ID" value="PXY01231.1"/>
    <property type="molecule type" value="Genomic_DNA"/>
</dbReference>
<dbReference type="InterPro" id="IPR006047">
    <property type="entry name" value="GH13_cat_dom"/>
</dbReference>
<dbReference type="InterPro" id="IPR013783">
    <property type="entry name" value="Ig-like_fold"/>
</dbReference>
<organism evidence="4 5">
    <name type="scientific">Marinifilum breve</name>
    <dbReference type="NCBI Taxonomy" id="2184082"/>
    <lineage>
        <taxon>Bacteria</taxon>
        <taxon>Pseudomonadati</taxon>
        <taxon>Bacteroidota</taxon>
        <taxon>Bacteroidia</taxon>
        <taxon>Marinilabiliales</taxon>
        <taxon>Marinifilaceae</taxon>
    </lineage>
</organism>
<dbReference type="SMART" id="SM00642">
    <property type="entry name" value="Aamy"/>
    <property type="match status" value="1"/>
</dbReference>
<dbReference type="Pfam" id="PF00128">
    <property type="entry name" value="Alpha-amylase"/>
    <property type="match status" value="1"/>
</dbReference>
<dbReference type="Gene3D" id="3.20.20.80">
    <property type="entry name" value="Glycosidases"/>
    <property type="match status" value="1"/>
</dbReference>
<dbReference type="GO" id="GO:0016829">
    <property type="term" value="F:lyase activity"/>
    <property type="evidence" value="ECO:0007669"/>
    <property type="project" value="UniProtKB-KW"/>
</dbReference>
<protein>
    <submittedName>
        <fullName evidence="4">Alpha-amlyase</fullName>
    </submittedName>
</protein>
<dbReference type="Pfam" id="PF10438">
    <property type="entry name" value="Cyc-maltodext_C"/>
    <property type="match status" value="1"/>
</dbReference>
<keyword evidence="4" id="KW-0456">Lyase</keyword>
<dbReference type="CDD" id="cd11340">
    <property type="entry name" value="AmyAc_bac_CMD_like_3"/>
    <property type="match status" value="1"/>
</dbReference>
<keyword evidence="5" id="KW-1185">Reference proteome</keyword>
<accession>A0A2V3ZYA2</accession>
<dbReference type="SUPFAM" id="SSF81296">
    <property type="entry name" value="E set domains"/>
    <property type="match status" value="1"/>
</dbReference>
<dbReference type="GO" id="GO:0005975">
    <property type="term" value="P:carbohydrate metabolic process"/>
    <property type="evidence" value="ECO:0007669"/>
    <property type="project" value="InterPro"/>
</dbReference>
<dbReference type="Proteomes" id="UP000248079">
    <property type="component" value="Unassembled WGS sequence"/>
</dbReference>
<dbReference type="SUPFAM" id="SSF51011">
    <property type="entry name" value="Glycosyl hydrolase domain"/>
    <property type="match status" value="1"/>
</dbReference>
<evidence type="ECO:0000256" key="1">
    <source>
        <dbReference type="ARBA" id="ARBA00022801"/>
    </source>
</evidence>
<dbReference type="OrthoDB" id="9805159at2"/>
<dbReference type="Gene3D" id="2.60.40.1180">
    <property type="entry name" value="Golgi alpha-mannosidase II"/>
    <property type="match status" value="1"/>
</dbReference>
<dbReference type="Gene3D" id="2.60.40.10">
    <property type="entry name" value="Immunoglobulins"/>
    <property type="match status" value="1"/>
</dbReference>
<evidence type="ECO:0000313" key="5">
    <source>
        <dbReference type="Proteomes" id="UP000248079"/>
    </source>
</evidence>
<comment type="caution">
    <text evidence="4">The sequence shown here is derived from an EMBL/GenBank/DDBJ whole genome shotgun (WGS) entry which is preliminary data.</text>
</comment>
<dbReference type="InterPro" id="IPR017853">
    <property type="entry name" value="GH"/>
</dbReference>
<gene>
    <name evidence="4" type="ORF">DF185_11335</name>
</gene>
<reference evidence="4 5" key="1">
    <citation type="submission" date="2018-05" db="EMBL/GenBank/DDBJ databases">
        <title>Marinifilum breve JC075T sp. nov., a marine bacterium isolated from Yongle Blue Hole in the South China Sea.</title>
        <authorList>
            <person name="Fu T."/>
        </authorList>
    </citation>
    <scope>NUCLEOTIDE SEQUENCE [LARGE SCALE GENOMIC DNA]</scope>
    <source>
        <strain evidence="4 5">JC075</strain>
    </source>
</reference>
<dbReference type="PANTHER" id="PTHR10357:SF210">
    <property type="entry name" value="MALTODEXTRIN GLUCOSIDASE"/>
    <property type="match status" value="1"/>
</dbReference>
<dbReference type="PANTHER" id="PTHR10357">
    <property type="entry name" value="ALPHA-AMYLASE FAMILY MEMBER"/>
    <property type="match status" value="1"/>
</dbReference>
<dbReference type="Pfam" id="PF09087">
    <property type="entry name" value="Cyc-maltodext_N"/>
    <property type="match status" value="1"/>
</dbReference>